<dbReference type="STRING" id="1871111.GCA_001704615_03289"/>
<name>A0A2S2FHW5_9GAMM</name>
<dbReference type="OrthoDB" id="6712732at2"/>
<dbReference type="InterPro" id="IPR054660">
    <property type="entry name" value="CzcI-like"/>
</dbReference>
<gene>
    <name evidence="1" type="ORF">DJ533_09640</name>
</gene>
<keyword evidence="2" id="KW-1185">Reference proteome</keyword>
<accession>A0A2S2FHW5</accession>
<evidence type="ECO:0000313" key="2">
    <source>
        <dbReference type="Proteomes" id="UP000245977"/>
    </source>
</evidence>
<dbReference type="EMBL" id="CP029397">
    <property type="protein sequence ID" value="AWL30488.1"/>
    <property type="molecule type" value="Genomic_DNA"/>
</dbReference>
<dbReference type="AlphaFoldDB" id="A0A2S2FHW5"/>
<sequence length="120" mass="13906">MFQSLWNVAAAFCVHEEKAFTNTSAQHFGHHQMTKYCQSDFKISEIQNHSSSDFSFLEDDHQDHLPSFNAMILVDEQDKFIFKSSQLIALINFFPWYNFYQSPDLAQNNPPPIFAPLQVG</sequence>
<organism evidence="1 2">
    <name type="scientific">Acinetobacter defluvii</name>
    <dbReference type="NCBI Taxonomy" id="1871111"/>
    <lineage>
        <taxon>Bacteria</taxon>
        <taxon>Pseudomonadati</taxon>
        <taxon>Pseudomonadota</taxon>
        <taxon>Gammaproteobacteria</taxon>
        <taxon>Moraxellales</taxon>
        <taxon>Moraxellaceae</taxon>
        <taxon>Acinetobacter</taxon>
    </lineage>
</organism>
<proteinExistence type="predicted"/>
<protein>
    <submittedName>
        <fullName evidence="1">Cation transporter</fullName>
    </submittedName>
</protein>
<dbReference type="KEGG" id="adv:DJ533_09640"/>
<dbReference type="NCBIfam" id="NF045615">
    <property type="entry name" value="efflu_CzcI_Acin"/>
    <property type="match status" value="1"/>
</dbReference>
<dbReference type="Proteomes" id="UP000245977">
    <property type="component" value="Chromosome"/>
</dbReference>
<evidence type="ECO:0000313" key="1">
    <source>
        <dbReference type="EMBL" id="AWL30488.1"/>
    </source>
</evidence>
<reference evidence="1" key="1">
    <citation type="submission" date="2019-08" db="EMBL/GenBank/DDBJ databases">
        <title>The complete genome of Acinetobacter defluvii strain WCHAD010030.</title>
        <authorList>
            <person name="Hu Y."/>
            <person name="Qin J."/>
            <person name="Feng Y."/>
            <person name="Zong Z."/>
        </authorList>
    </citation>
    <scope>NUCLEOTIDE SEQUENCE</scope>
    <source>
        <strain evidence="1">WCHA30</strain>
    </source>
</reference>